<organism evidence="1 2">
    <name type="scientific">Trypanosoma conorhini</name>
    <dbReference type="NCBI Taxonomy" id="83891"/>
    <lineage>
        <taxon>Eukaryota</taxon>
        <taxon>Discoba</taxon>
        <taxon>Euglenozoa</taxon>
        <taxon>Kinetoplastea</taxon>
        <taxon>Metakinetoplastina</taxon>
        <taxon>Trypanosomatida</taxon>
        <taxon>Trypanosomatidae</taxon>
        <taxon>Trypanosoma</taxon>
    </lineage>
</organism>
<accession>A0A422NDY8</accession>
<sequence>MGVGFTFEPLKLALQIGRVDLWYGVEKDGFSSLLANVSAFAFATDYVEGGVLTALLPGGIQCSTRRTANDATSVAVSVGALEAAWKVAVTQTLLLHAVGVQVNVSGDAMYAAAQNCQLLGAVRFAPMKAFYRRELSSVPTTARPYLASSLQFCMCLAEVCMDRLALLELDLLGTLMSGYTTFFVNEVVSTRAYQLFFSGFSNIAVSVSASSCPVTLAGAAALVCRVSVPPVTAASVGTPLRGFGELLPELRDTSPLTLVNACERLLATVTVPCLEVEVFHCRFASIRLRGTVCSFTATLPIAVEEFWDDDVRAMERPSVELVVPSVKVNAGDAIRLEVEGAKCTMHSLSSLGESSVTFSDYEVDSDTLSAVGEEAVRVEVMAWKLHLNGVPAADVASAMLGLWSELGVMAMRRCGRRGRTLARVFLLASTLRGLAKGASLSGCDGGAVPLSPLLSGLVRGTLCSAFLTGAPSLYFIITFCFALSQLDGGCLACSRVPRRRLSAGFFCFWVSLLCACCVPLCRPPACGLRWTPLSLSLSFAECGCVGPRVSV</sequence>
<reference evidence="1 2" key="1">
    <citation type="journal article" date="2018" name="BMC Genomics">
        <title>Genomic comparison of Trypanosoma conorhini and Trypanosoma rangeli to Trypanosoma cruzi strains of high and low virulence.</title>
        <authorList>
            <person name="Bradwell K.R."/>
            <person name="Koparde V.N."/>
            <person name="Matveyev A.V."/>
            <person name="Serrano M.G."/>
            <person name="Alves J.M."/>
            <person name="Parikh H."/>
            <person name="Huang B."/>
            <person name="Lee V."/>
            <person name="Espinosa-Alvarez O."/>
            <person name="Ortiz P.A."/>
            <person name="Costa-Martins A.G."/>
            <person name="Teixeira M.M."/>
            <person name="Buck G.A."/>
        </authorList>
    </citation>
    <scope>NUCLEOTIDE SEQUENCE [LARGE SCALE GENOMIC DNA]</scope>
    <source>
        <strain evidence="1 2">025E</strain>
    </source>
</reference>
<dbReference type="OrthoDB" id="10502794at2759"/>
<proteinExistence type="predicted"/>
<dbReference type="RefSeq" id="XP_029224877.1">
    <property type="nucleotide sequence ID" value="XM_029375011.1"/>
</dbReference>
<gene>
    <name evidence="1" type="ORF">Tco025E_08156</name>
</gene>
<dbReference type="GeneID" id="40321767"/>
<comment type="caution">
    <text evidence="1">The sequence shown here is derived from an EMBL/GenBank/DDBJ whole genome shotgun (WGS) entry which is preliminary data.</text>
</comment>
<name>A0A422NDY8_9TRYP</name>
<dbReference type="Proteomes" id="UP000284403">
    <property type="component" value="Unassembled WGS sequence"/>
</dbReference>
<keyword evidence="2" id="KW-1185">Reference proteome</keyword>
<protein>
    <submittedName>
        <fullName evidence="1">Uncharacterized protein</fullName>
    </submittedName>
</protein>
<evidence type="ECO:0000313" key="2">
    <source>
        <dbReference type="Proteomes" id="UP000284403"/>
    </source>
</evidence>
<evidence type="ECO:0000313" key="1">
    <source>
        <dbReference type="EMBL" id="RNF03602.1"/>
    </source>
</evidence>
<dbReference type="AlphaFoldDB" id="A0A422NDY8"/>
<dbReference type="EMBL" id="MKKU01000714">
    <property type="protein sequence ID" value="RNF03602.1"/>
    <property type="molecule type" value="Genomic_DNA"/>
</dbReference>